<evidence type="ECO:0000313" key="3">
    <source>
        <dbReference type="Proteomes" id="UP000214720"/>
    </source>
</evidence>
<feature type="compositionally biased region" description="Low complexity" evidence="1">
    <location>
        <begin position="129"/>
        <end position="142"/>
    </location>
</feature>
<dbReference type="InterPro" id="IPR022273">
    <property type="entry name" value="PRTRC_protein-E"/>
</dbReference>
<protein>
    <recommendedName>
        <fullName evidence="4">PRTRC system protein E</fullName>
    </recommendedName>
</protein>
<sequence>MFVSIEPLLRSCTKLTLSLQMKGDDIVVFVKPEGSAKDAAMLQPLVLTAAAAELDAEFADALAGYTGVRASLADQVAATTAILEAAQKTQVSKATKALSGGKTKPATTVDESSSDEDEAEDSAEGEQNTAPTPATSTAAPAAEKSGTDLTSLFD</sequence>
<reference evidence="3" key="1">
    <citation type="submission" date="2017-01" db="EMBL/GenBank/DDBJ databases">
        <title>Genome Analysis of Deinococcus marmoris KOPRI26562.</title>
        <authorList>
            <person name="Kim J.H."/>
            <person name="Oh H.-M."/>
        </authorList>
    </citation>
    <scope>NUCLEOTIDE SEQUENCE [LARGE SCALE GENOMIC DNA]</scope>
    <source>
        <strain evidence="3">PAMC 26633</strain>
    </source>
</reference>
<dbReference type="EMBL" id="MTHB01000107">
    <property type="protein sequence ID" value="OXC77443.1"/>
    <property type="molecule type" value="Genomic_DNA"/>
</dbReference>
<evidence type="ECO:0000256" key="1">
    <source>
        <dbReference type="SAM" id="MobiDB-lite"/>
    </source>
</evidence>
<organism evidence="2 3">
    <name type="scientific">Caballeronia sordidicola</name>
    <name type="common">Burkholderia sordidicola</name>
    <dbReference type="NCBI Taxonomy" id="196367"/>
    <lineage>
        <taxon>Bacteria</taxon>
        <taxon>Pseudomonadati</taxon>
        <taxon>Pseudomonadota</taxon>
        <taxon>Betaproteobacteria</taxon>
        <taxon>Burkholderiales</taxon>
        <taxon>Burkholderiaceae</taxon>
        <taxon>Caballeronia</taxon>
    </lineage>
</organism>
<dbReference type="RefSeq" id="WP_089161517.1">
    <property type="nucleotide sequence ID" value="NZ_MTHB01000107.1"/>
</dbReference>
<proteinExistence type="predicted"/>
<evidence type="ECO:0000313" key="2">
    <source>
        <dbReference type="EMBL" id="OXC77443.1"/>
    </source>
</evidence>
<dbReference type="AlphaFoldDB" id="A0A226X255"/>
<dbReference type="OrthoDB" id="8562883at2"/>
<feature type="region of interest" description="Disordered" evidence="1">
    <location>
        <begin position="89"/>
        <end position="154"/>
    </location>
</feature>
<evidence type="ECO:0008006" key="4">
    <source>
        <dbReference type="Google" id="ProtNLM"/>
    </source>
</evidence>
<dbReference type="Proteomes" id="UP000214720">
    <property type="component" value="Unassembled WGS sequence"/>
</dbReference>
<feature type="compositionally biased region" description="Acidic residues" evidence="1">
    <location>
        <begin position="112"/>
        <end position="124"/>
    </location>
</feature>
<dbReference type="NCBIfam" id="TIGR03741">
    <property type="entry name" value="PRTRC_E"/>
    <property type="match status" value="1"/>
</dbReference>
<name>A0A226X255_CABSO</name>
<accession>A0A226X255</accession>
<gene>
    <name evidence="2" type="ORF">BSU04_16870</name>
</gene>
<comment type="caution">
    <text evidence="2">The sequence shown here is derived from an EMBL/GenBank/DDBJ whole genome shotgun (WGS) entry which is preliminary data.</text>
</comment>